<dbReference type="Proteomes" id="UP000494206">
    <property type="component" value="Unassembled WGS sequence"/>
</dbReference>
<name>A0A8S1ETJ8_9PELO</name>
<dbReference type="InterPro" id="IPR013320">
    <property type="entry name" value="ConA-like_dom_sf"/>
</dbReference>
<accession>A0A8S1ETJ8</accession>
<keyword evidence="5" id="KW-1185">Reference proteome</keyword>
<dbReference type="InterPro" id="IPR044156">
    <property type="entry name" value="Galectin-like"/>
</dbReference>
<dbReference type="GO" id="GO:0030246">
    <property type="term" value="F:carbohydrate binding"/>
    <property type="evidence" value="ECO:0007669"/>
    <property type="project" value="UniProtKB-UniRule"/>
</dbReference>
<dbReference type="CDD" id="cd00070">
    <property type="entry name" value="GLECT"/>
    <property type="match status" value="1"/>
</dbReference>
<dbReference type="SUPFAM" id="SSF49899">
    <property type="entry name" value="Concanavalin A-like lectins/glucanases"/>
    <property type="match status" value="1"/>
</dbReference>
<dbReference type="GO" id="GO:0016936">
    <property type="term" value="F:galactoside binding"/>
    <property type="evidence" value="ECO:0007669"/>
    <property type="project" value="TreeGrafter"/>
</dbReference>
<dbReference type="PROSITE" id="PS51304">
    <property type="entry name" value="GALECTIN"/>
    <property type="match status" value="1"/>
</dbReference>
<protein>
    <recommendedName>
        <fullName evidence="2">Galectin</fullName>
    </recommendedName>
</protein>
<gene>
    <name evidence="4" type="ORF">CBOVIS_LOCUS5466</name>
</gene>
<dbReference type="Gene3D" id="2.60.120.200">
    <property type="match status" value="1"/>
</dbReference>
<proteinExistence type="predicted"/>
<sequence>MIGGGVGINFAKQVFNEPTPLAVPVGGFAPGSRYQIVVVPSGGQRFHINIRNPDGIILHLSARFDESAVVNNSMSDGAWHSEDRFELPFQPNKVYTLDFISKGGIIEININGVHFTDFVERIPSHNANLIEVEGDVHVHAVHIFH</sequence>
<reference evidence="4 5" key="1">
    <citation type="submission" date="2020-04" db="EMBL/GenBank/DDBJ databases">
        <authorList>
            <person name="Laetsch R D."/>
            <person name="Stevens L."/>
            <person name="Kumar S."/>
            <person name="Blaxter L. M."/>
        </authorList>
    </citation>
    <scope>NUCLEOTIDE SEQUENCE [LARGE SCALE GENOMIC DNA]</scope>
</reference>
<evidence type="ECO:0000313" key="4">
    <source>
        <dbReference type="EMBL" id="CAB3402931.1"/>
    </source>
</evidence>
<dbReference type="AlphaFoldDB" id="A0A8S1ETJ8"/>
<evidence type="ECO:0000313" key="5">
    <source>
        <dbReference type="Proteomes" id="UP000494206"/>
    </source>
</evidence>
<evidence type="ECO:0000259" key="3">
    <source>
        <dbReference type="PROSITE" id="PS51304"/>
    </source>
</evidence>
<dbReference type="PANTHER" id="PTHR11346">
    <property type="entry name" value="GALECTIN"/>
    <property type="match status" value="1"/>
</dbReference>
<feature type="domain" description="Galectin" evidence="3">
    <location>
        <begin position="20"/>
        <end position="144"/>
    </location>
</feature>
<dbReference type="InterPro" id="IPR001079">
    <property type="entry name" value="Galectin_CRD"/>
</dbReference>
<dbReference type="SMART" id="SM00276">
    <property type="entry name" value="GLECT"/>
    <property type="match status" value="1"/>
</dbReference>
<dbReference type="SMART" id="SM00908">
    <property type="entry name" value="Gal-bind_lectin"/>
    <property type="match status" value="1"/>
</dbReference>
<dbReference type="EMBL" id="CADEPM010000003">
    <property type="protein sequence ID" value="CAB3402931.1"/>
    <property type="molecule type" value="Genomic_DNA"/>
</dbReference>
<keyword evidence="1 2" id="KW-0430">Lectin</keyword>
<dbReference type="Pfam" id="PF00337">
    <property type="entry name" value="Gal-bind_lectin"/>
    <property type="match status" value="1"/>
</dbReference>
<dbReference type="OrthoDB" id="5784299at2759"/>
<evidence type="ECO:0000256" key="1">
    <source>
        <dbReference type="ARBA" id="ARBA00022734"/>
    </source>
</evidence>
<comment type="caution">
    <text evidence="4">The sequence shown here is derived from an EMBL/GenBank/DDBJ whole genome shotgun (WGS) entry which is preliminary data.</text>
</comment>
<evidence type="ECO:0000256" key="2">
    <source>
        <dbReference type="RuleBase" id="RU102079"/>
    </source>
</evidence>
<organism evidence="4 5">
    <name type="scientific">Caenorhabditis bovis</name>
    <dbReference type="NCBI Taxonomy" id="2654633"/>
    <lineage>
        <taxon>Eukaryota</taxon>
        <taxon>Metazoa</taxon>
        <taxon>Ecdysozoa</taxon>
        <taxon>Nematoda</taxon>
        <taxon>Chromadorea</taxon>
        <taxon>Rhabditida</taxon>
        <taxon>Rhabditina</taxon>
        <taxon>Rhabditomorpha</taxon>
        <taxon>Rhabditoidea</taxon>
        <taxon>Rhabditidae</taxon>
        <taxon>Peloderinae</taxon>
        <taxon>Caenorhabditis</taxon>
    </lineage>
</organism>
<dbReference type="PANTHER" id="PTHR11346:SF173">
    <property type="entry name" value="GALECTIN"/>
    <property type="match status" value="1"/>
</dbReference>